<organism evidence="2">
    <name type="scientific">Kwoniella dejecticola CBS 10117</name>
    <dbReference type="NCBI Taxonomy" id="1296121"/>
    <lineage>
        <taxon>Eukaryota</taxon>
        <taxon>Fungi</taxon>
        <taxon>Dikarya</taxon>
        <taxon>Basidiomycota</taxon>
        <taxon>Agaricomycotina</taxon>
        <taxon>Tremellomycetes</taxon>
        <taxon>Tremellales</taxon>
        <taxon>Cryptococcaceae</taxon>
        <taxon>Kwoniella</taxon>
    </lineage>
</organism>
<reference evidence="2" key="1">
    <citation type="submission" date="2013-07" db="EMBL/GenBank/DDBJ databases">
        <title>The Genome Sequence of Cryptococcus dejecticola CBS10117.</title>
        <authorList>
            <consortium name="The Broad Institute Genome Sequencing Platform"/>
            <person name="Cuomo C."/>
            <person name="Litvintseva A."/>
            <person name="Chen Y."/>
            <person name="Heitman J."/>
            <person name="Sun S."/>
            <person name="Springer D."/>
            <person name="Dromer F."/>
            <person name="Young S.K."/>
            <person name="Zeng Q."/>
            <person name="Gargeya S."/>
            <person name="Fitzgerald M."/>
            <person name="Abouelleil A."/>
            <person name="Alvarado L."/>
            <person name="Berlin A.M."/>
            <person name="Chapman S.B."/>
            <person name="Dewar J."/>
            <person name="Goldberg J."/>
            <person name="Griggs A."/>
            <person name="Gujja S."/>
            <person name="Hansen M."/>
            <person name="Howarth C."/>
            <person name="Imamovic A."/>
            <person name="Larimer J."/>
            <person name="McCowan C."/>
            <person name="Murphy C."/>
            <person name="Pearson M."/>
            <person name="Priest M."/>
            <person name="Roberts A."/>
            <person name="Saif S."/>
            <person name="Shea T."/>
            <person name="Sykes S."/>
            <person name="Wortman J."/>
            <person name="Nusbaum C."/>
            <person name="Birren B."/>
        </authorList>
    </citation>
    <scope>NUCLEOTIDE SEQUENCE [LARGE SCALE GENOMIC DNA]</scope>
    <source>
        <strain evidence="2">CBS 10117</strain>
    </source>
</reference>
<keyword evidence="1" id="KW-0812">Transmembrane</keyword>
<dbReference type="GeneID" id="28970113"/>
<dbReference type="EMBL" id="KI894034">
    <property type="protein sequence ID" value="OBR82857.1"/>
    <property type="molecule type" value="Genomic_DNA"/>
</dbReference>
<dbReference type="EMBL" id="CP144538">
    <property type="protein sequence ID" value="WWC64403.1"/>
    <property type="molecule type" value="Genomic_DNA"/>
</dbReference>
<protein>
    <submittedName>
        <fullName evidence="2">Uncharacterized protein</fullName>
    </submittedName>
</protein>
<gene>
    <name evidence="2" type="ORF">I303_06414</name>
    <name evidence="3" type="ORF">I303_107013</name>
</gene>
<evidence type="ECO:0000313" key="3">
    <source>
        <dbReference type="EMBL" id="WWC64403.1"/>
    </source>
</evidence>
<dbReference type="VEuPathDB" id="FungiDB:I303_06414"/>
<feature type="transmembrane region" description="Helical" evidence="1">
    <location>
        <begin position="20"/>
        <end position="43"/>
    </location>
</feature>
<dbReference type="RefSeq" id="XP_018260699.1">
    <property type="nucleotide sequence ID" value="XM_018409696.1"/>
</dbReference>
<reference evidence="3" key="3">
    <citation type="submission" date="2024-02" db="EMBL/GenBank/DDBJ databases">
        <title>Comparative genomics of Cryptococcus and Kwoniella reveals pathogenesis evolution and contrasting modes of karyotype evolution via chromosome fusion or intercentromeric recombination.</title>
        <authorList>
            <person name="Coelho M.A."/>
            <person name="David-Palma M."/>
            <person name="Shea T."/>
            <person name="Bowers K."/>
            <person name="McGinley-Smith S."/>
            <person name="Mohammad A.W."/>
            <person name="Gnirke A."/>
            <person name="Yurkov A.M."/>
            <person name="Nowrousian M."/>
            <person name="Sun S."/>
            <person name="Cuomo C.A."/>
            <person name="Heitman J."/>
        </authorList>
    </citation>
    <scope>NUCLEOTIDE SEQUENCE</scope>
    <source>
        <strain evidence="3">CBS 10117</strain>
    </source>
</reference>
<accession>A0A1A5ZYG9</accession>
<evidence type="ECO:0000256" key="1">
    <source>
        <dbReference type="SAM" id="Phobius"/>
    </source>
</evidence>
<dbReference type="AlphaFoldDB" id="A0A1A5ZYG9"/>
<dbReference type="Proteomes" id="UP000078595">
    <property type="component" value="Chromosome 9"/>
</dbReference>
<sequence length="99" mass="11143">MAQSTTTAKNATDDNGMSVPLLVGIIAGLLVVLALLASTFVYCTRYRRRKDKSCFGKRATCSNRKCPDPVAPGLKYEHKSLYFPWRDVMYHDPCRIRDA</sequence>
<keyword evidence="4" id="KW-1185">Reference proteome</keyword>
<proteinExistence type="predicted"/>
<evidence type="ECO:0000313" key="2">
    <source>
        <dbReference type="EMBL" id="OBR82857.1"/>
    </source>
</evidence>
<keyword evidence="1" id="KW-1133">Transmembrane helix</keyword>
<reference evidence="3" key="2">
    <citation type="submission" date="2013-07" db="EMBL/GenBank/DDBJ databases">
        <authorList>
            <consortium name="The Broad Institute Genome Sequencing Platform"/>
            <person name="Cuomo C."/>
            <person name="Litvintseva A."/>
            <person name="Chen Y."/>
            <person name="Heitman J."/>
            <person name="Sun S."/>
            <person name="Springer D."/>
            <person name="Dromer F."/>
            <person name="Young S.K."/>
            <person name="Zeng Q."/>
            <person name="Gargeya S."/>
            <person name="Fitzgerald M."/>
            <person name="Abouelleil A."/>
            <person name="Alvarado L."/>
            <person name="Berlin A.M."/>
            <person name="Chapman S.B."/>
            <person name="Dewar J."/>
            <person name="Goldberg J."/>
            <person name="Griggs A."/>
            <person name="Gujja S."/>
            <person name="Hansen M."/>
            <person name="Howarth C."/>
            <person name="Imamovic A."/>
            <person name="Larimer J."/>
            <person name="McCowan C."/>
            <person name="Murphy C."/>
            <person name="Pearson M."/>
            <person name="Priest M."/>
            <person name="Roberts A."/>
            <person name="Saif S."/>
            <person name="Shea T."/>
            <person name="Sykes S."/>
            <person name="Wortman J."/>
            <person name="Nusbaum C."/>
            <person name="Birren B."/>
        </authorList>
    </citation>
    <scope>NUCLEOTIDE SEQUENCE</scope>
    <source>
        <strain evidence="3">CBS 10117</strain>
    </source>
</reference>
<keyword evidence="1" id="KW-0472">Membrane</keyword>
<evidence type="ECO:0000313" key="4">
    <source>
        <dbReference type="Proteomes" id="UP000078595"/>
    </source>
</evidence>
<dbReference type="KEGG" id="kdj:28970113"/>
<name>A0A1A5ZYG9_9TREE</name>